<protein>
    <submittedName>
        <fullName evidence="1">Uncharacterized protein</fullName>
    </submittedName>
</protein>
<keyword evidence="2" id="KW-1185">Reference proteome</keyword>
<organism evidence="1 2">
    <name type="scientific">Helicobacter jaachi</name>
    <dbReference type="NCBI Taxonomy" id="1677920"/>
    <lineage>
        <taxon>Bacteria</taxon>
        <taxon>Pseudomonadati</taxon>
        <taxon>Campylobacterota</taxon>
        <taxon>Epsilonproteobacteria</taxon>
        <taxon>Campylobacterales</taxon>
        <taxon>Helicobacteraceae</taxon>
        <taxon>Helicobacter</taxon>
    </lineage>
</organism>
<proteinExistence type="predicted"/>
<accession>A0A4U8TBV3</accession>
<sequence length="88" mass="10055">MPQDSLQDNLEIALNGKRYTISLEPLHAEVKNELRAVFTKEVEPITLLKLYITKAQEYALICQSLERLYASLENIDTPTSHIHIQAMS</sequence>
<evidence type="ECO:0000313" key="2">
    <source>
        <dbReference type="Proteomes" id="UP000029733"/>
    </source>
</evidence>
<gene>
    <name evidence="1" type="ORF">LS71_007650</name>
</gene>
<dbReference type="RefSeq" id="WP_034356597.1">
    <property type="nucleotide sequence ID" value="NZ_JRPR02000006.1"/>
</dbReference>
<dbReference type="AlphaFoldDB" id="A0A4U8TBV3"/>
<reference evidence="1 2" key="1">
    <citation type="journal article" date="2014" name="Genome Announc.">
        <title>Draft genome sequences of eight enterohepatic helicobacter species isolated from both laboratory and wild rodents.</title>
        <authorList>
            <person name="Sheh A."/>
            <person name="Shen Z."/>
            <person name="Fox J.G."/>
        </authorList>
    </citation>
    <scope>NUCLEOTIDE SEQUENCE [LARGE SCALE GENOMIC DNA]</scope>
    <source>
        <strain evidence="1 2">MIT 09-6949</strain>
    </source>
</reference>
<dbReference type="OrthoDB" id="5325988at2"/>
<evidence type="ECO:0000313" key="1">
    <source>
        <dbReference type="EMBL" id="TLD96107.1"/>
    </source>
</evidence>
<dbReference type="EMBL" id="JRPR02000006">
    <property type="protein sequence ID" value="TLD96107.1"/>
    <property type="molecule type" value="Genomic_DNA"/>
</dbReference>
<dbReference type="Proteomes" id="UP000029733">
    <property type="component" value="Unassembled WGS sequence"/>
</dbReference>
<comment type="caution">
    <text evidence="1">The sequence shown here is derived from an EMBL/GenBank/DDBJ whole genome shotgun (WGS) entry which is preliminary data.</text>
</comment>
<name>A0A4U8TBV3_9HELI</name>
<dbReference type="STRING" id="1677920.LS71_08540"/>